<dbReference type="EMBL" id="LXQA010262718">
    <property type="protein sequence ID" value="MCI39022.1"/>
    <property type="molecule type" value="Genomic_DNA"/>
</dbReference>
<protein>
    <submittedName>
        <fullName evidence="2">Uncharacterized protein</fullName>
    </submittedName>
</protein>
<evidence type="ECO:0000313" key="3">
    <source>
        <dbReference type="Proteomes" id="UP000265520"/>
    </source>
</evidence>
<organism evidence="2 3">
    <name type="scientific">Trifolium medium</name>
    <dbReference type="NCBI Taxonomy" id="97028"/>
    <lineage>
        <taxon>Eukaryota</taxon>
        <taxon>Viridiplantae</taxon>
        <taxon>Streptophyta</taxon>
        <taxon>Embryophyta</taxon>
        <taxon>Tracheophyta</taxon>
        <taxon>Spermatophyta</taxon>
        <taxon>Magnoliopsida</taxon>
        <taxon>eudicotyledons</taxon>
        <taxon>Gunneridae</taxon>
        <taxon>Pentapetalae</taxon>
        <taxon>rosids</taxon>
        <taxon>fabids</taxon>
        <taxon>Fabales</taxon>
        <taxon>Fabaceae</taxon>
        <taxon>Papilionoideae</taxon>
        <taxon>50 kb inversion clade</taxon>
        <taxon>NPAAA clade</taxon>
        <taxon>Hologalegina</taxon>
        <taxon>IRL clade</taxon>
        <taxon>Trifolieae</taxon>
        <taxon>Trifolium</taxon>
    </lineage>
</organism>
<evidence type="ECO:0000256" key="1">
    <source>
        <dbReference type="SAM" id="MobiDB-lite"/>
    </source>
</evidence>
<sequence>KHEPCATVMETDSQPPVEEGEKIKKDKEKDKKNKERKQKKDQEEKAVPEAGKQSEQPSGLEYKSTEKRKKKKKQKKTHSTSGHSIADTSMPTHEEKNLPKSLGSSAEPDASKDPTNRLSGDIEG</sequence>
<dbReference type="AlphaFoldDB" id="A0A392RS37"/>
<keyword evidence="3" id="KW-1185">Reference proteome</keyword>
<comment type="caution">
    <text evidence="2">The sequence shown here is derived from an EMBL/GenBank/DDBJ whole genome shotgun (WGS) entry which is preliminary data.</text>
</comment>
<evidence type="ECO:0000313" key="2">
    <source>
        <dbReference type="EMBL" id="MCI39022.1"/>
    </source>
</evidence>
<feature type="non-terminal residue" evidence="2">
    <location>
        <position position="1"/>
    </location>
</feature>
<proteinExistence type="predicted"/>
<feature type="region of interest" description="Disordered" evidence="1">
    <location>
        <begin position="1"/>
        <end position="124"/>
    </location>
</feature>
<feature type="compositionally biased region" description="Polar residues" evidence="1">
    <location>
        <begin position="82"/>
        <end position="91"/>
    </location>
</feature>
<feature type="compositionally biased region" description="Basic residues" evidence="1">
    <location>
        <begin position="66"/>
        <end position="78"/>
    </location>
</feature>
<accession>A0A392RS37</accession>
<dbReference type="Proteomes" id="UP000265520">
    <property type="component" value="Unassembled WGS sequence"/>
</dbReference>
<name>A0A392RS37_9FABA</name>
<feature type="non-terminal residue" evidence="2">
    <location>
        <position position="124"/>
    </location>
</feature>
<feature type="compositionally biased region" description="Basic and acidic residues" evidence="1">
    <location>
        <begin position="19"/>
        <end position="47"/>
    </location>
</feature>
<reference evidence="2 3" key="1">
    <citation type="journal article" date="2018" name="Front. Plant Sci.">
        <title>Red Clover (Trifolium pratense) and Zigzag Clover (T. medium) - A Picture of Genomic Similarities and Differences.</title>
        <authorList>
            <person name="Dluhosova J."/>
            <person name="Istvanek J."/>
            <person name="Nedelnik J."/>
            <person name="Repkova J."/>
        </authorList>
    </citation>
    <scope>NUCLEOTIDE SEQUENCE [LARGE SCALE GENOMIC DNA]</scope>
    <source>
        <strain evidence="3">cv. 10/8</strain>
        <tissue evidence="2">Leaf</tissue>
    </source>
</reference>